<evidence type="ECO:0000256" key="3">
    <source>
        <dbReference type="SAM" id="Phobius"/>
    </source>
</evidence>
<dbReference type="CDD" id="cd00383">
    <property type="entry name" value="trans_reg_C"/>
    <property type="match status" value="1"/>
</dbReference>
<dbReference type="InterPro" id="IPR016032">
    <property type="entry name" value="Sig_transdc_resp-reg_C-effctor"/>
</dbReference>
<evidence type="ECO:0000256" key="2">
    <source>
        <dbReference type="PROSITE-ProRule" id="PRU01091"/>
    </source>
</evidence>
<evidence type="ECO:0000313" key="5">
    <source>
        <dbReference type="EMBL" id="MFC0228309.1"/>
    </source>
</evidence>
<dbReference type="InterPro" id="IPR001867">
    <property type="entry name" value="OmpR/PhoB-type_DNA-bd"/>
</dbReference>
<dbReference type="PROSITE" id="PS51755">
    <property type="entry name" value="OMPR_PHOB"/>
    <property type="match status" value="1"/>
</dbReference>
<dbReference type="Proteomes" id="UP001589792">
    <property type="component" value="Unassembled WGS sequence"/>
</dbReference>
<evidence type="ECO:0000313" key="6">
    <source>
        <dbReference type="Proteomes" id="UP001589792"/>
    </source>
</evidence>
<proteinExistence type="predicted"/>
<organism evidence="5 6">
    <name type="scientific">Serratia aquatilis</name>
    <dbReference type="NCBI Taxonomy" id="1737515"/>
    <lineage>
        <taxon>Bacteria</taxon>
        <taxon>Pseudomonadati</taxon>
        <taxon>Pseudomonadota</taxon>
        <taxon>Gammaproteobacteria</taxon>
        <taxon>Enterobacterales</taxon>
        <taxon>Yersiniaceae</taxon>
        <taxon>Serratia</taxon>
    </lineage>
</organism>
<feature type="domain" description="OmpR/PhoB-type" evidence="4">
    <location>
        <begin position="2"/>
        <end position="106"/>
    </location>
</feature>
<evidence type="ECO:0000256" key="1">
    <source>
        <dbReference type="ARBA" id="ARBA00023125"/>
    </source>
</evidence>
<dbReference type="Pfam" id="PF00486">
    <property type="entry name" value="Trans_reg_C"/>
    <property type="match status" value="1"/>
</dbReference>
<dbReference type="EMBL" id="JBHLXG010000018">
    <property type="protein sequence ID" value="MFC0228309.1"/>
    <property type="molecule type" value="Genomic_DNA"/>
</dbReference>
<sequence>MTEKYVINHKVLFIPDENRLTSLEAKGREIILNAPVSRILHLLLQNARQVVPQEELFKEVWEKHGQFVSANTLYQNISLLRKGLNHMGLRTDTVRTVPKTGFIFKGKVQLHEDSHHASHQENINNQLINPFNDTIVNDEMTVKEANDQSITLPESQVENTNTIYVIFIKNWKGIKFISLIFFSFLLIVSILFLTKKDDKFISTHNKIANINQCAVYVDHGNLRASYEKYILFLKEKNIECSPPKFIYITKSIASHNVVILLCHIEVSESLKCSTLYNMT</sequence>
<evidence type="ECO:0000259" key="4">
    <source>
        <dbReference type="PROSITE" id="PS51755"/>
    </source>
</evidence>
<keyword evidence="6" id="KW-1185">Reference proteome</keyword>
<reference evidence="5 6" key="1">
    <citation type="submission" date="2024-09" db="EMBL/GenBank/DDBJ databases">
        <authorList>
            <person name="Sun Q."/>
            <person name="Mori K."/>
        </authorList>
    </citation>
    <scope>NUCLEOTIDE SEQUENCE [LARGE SCALE GENOMIC DNA]</scope>
    <source>
        <strain evidence="5 6">CCM 8626</strain>
    </source>
</reference>
<keyword evidence="3" id="KW-0812">Transmembrane</keyword>
<feature type="transmembrane region" description="Helical" evidence="3">
    <location>
        <begin position="176"/>
        <end position="194"/>
    </location>
</feature>
<keyword evidence="3" id="KW-1133">Transmembrane helix</keyword>
<feature type="DNA-binding region" description="OmpR/PhoB-type" evidence="2">
    <location>
        <begin position="2"/>
        <end position="106"/>
    </location>
</feature>
<dbReference type="SUPFAM" id="SSF46894">
    <property type="entry name" value="C-terminal effector domain of the bipartite response regulators"/>
    <property type="match status" value="1"/>
</dbReference>
<dbReference type="RefSeq" id="WP_380677790.1">
    <property type="nucleotide sequence ID" value="NZ_CP173186.1"/>
</dbReference>
<gene>
    <name evidence="5" type="ORF">ACFFJ3_17715</name>
</gene>
<accession>A0ABV6EH39</accession>
<protein>
    <submittedName>
        <fullName evidence="5">Transcriptional regulator</fullName>
    </submittedName>
</protein>
<dbReference type="SMART" id="SM00862">
    <property type="entry name" value="Trans_reg_C"/>
    <property type="match status" value="1"/>
</dbReference>
<dbReference type="Gene3D" id="1.10.10.10">
    <property type="entry name" value="Winged helix-like DNA-binding domain superfamily/Winged helix DNA-binding domain"/>
    <property type="match status" value="1"/>
</dbReference>
<dbReference type="InterPro" id="IPR036388">
    <property type="entry name" value="WH-like_DNA-bd_sf"/>
</dbReference>
<keyword evidence="1 2" id="KW-0238">DNA-binding</keyword>
<keyword evidence="3" id="KW-0472">Membrane</keyword>
<comment type="caution">
    <text evidence="5">The sequence shown here is derived from an EMBL/GenBank/DDBJ whole genome shotgun (WGS) entry which is preliminary data.</text>
</comment>
<name>A0ABV6EH39_9GAMM</name>